<feature type="domain" description="TFIIS N-terminal" evidence="3">
    <location>
        <begin position="9"/>
        <end position="82"/>
    </location>
</feature>
<dbReference type="STRING" id="37001.A0A1A9WVF4"/>
<accession>A0A1A9WVF4</accession>
<dbReference type="PANTHER" id="PTHR15141">
    <property type="entry name" value="TRANSCRIPTION ELONGATION FACTOR B POLYPEPTIDE 3"/>
    <property type="match status" value="1"/>
</dbReference>
<dbReference type="Proteomes" id="UP000091820">
    <property type="component" value="Unassembled WGS sequence"/>
</dbReference>
<dbReference type="AlphaFoldDB" id="A0A1A9WVF4"/>
<reference evidence="4" key="2">
    <citation type="submission" date="2020-05" db="UniProtKB">
        <authorList>
            <consortium name="EnsemblMetazoa"/>
        </authorList>
    </citation>
    <scope>IDENTIFICATION</scope>
    <source>
        <strain evidence="4">IAEA</strain>
    </source>
</reference>
<dbReference type="PROSITE" id="PS51319">
    <property type="entry name" value="TFIIS_N"/>
    <property type="match status" value="1"/>
</dbReference>
<keyword evidence="5" id="KW-1185">Reference proteome</keyword>
<evidence type="ECO:0000256" key="2">
    <source>
        <dbReference type="SAM" id="MobiDB-lite"/>
    </source>
</evidence>
<organism evidence="4 5">
    <name type="scientific">Glossina brevipalpis</name>
    <dbReference type="NCBI Taxonomy" id="37001"/>
    <lineage>
        <taxon>Eukaryota</taxon>
        <taxon>Metazoa</taxon>
        <taxon>Ecdysozoa</taxon>
        <taxon>Arthropoda</taxon>
        <taxon>Hexapoda</taxon>
        <taxon>Insecta</taxon>
        <taxon>Pterygota</taxon>
        <taxon>Neoptera</taxon>
        <taxon>Endopterygota</taxon>
        <taxon>Diptera</taxon>
        <taxon>Brachycera</taxon>
        <taxon>Muscomorpha</taxon>
        <taxon>Hippoboscoidea</taxon>
        <taxon>Glossinidae</taxon>
        <taxon>Glossina</taxon>
    </lineage>
</organism>
<dbReference type="GO" id="GO:0005634">
    <property type="term" value="C:nucleus"/>
    <property type="evidence" value="ECO:0007669"/>
    <property type="project" value="UniProtKB-SubCell"/>
</dbReference>
<dbReference type="PANTHER" id="PTHR15141:SF76">
    <property type="entry name" value="TRANSCRIPTION ELONGATION FACTOR B POLYPEPTIDE 3"/>
    <property type="match status" value="1"/>
</dbReference>
<dbReference type="EnsemblMetazoa" id="GBRI033908-RA">
    <property type="protein sequence ID" value="GBRI033908-PA"/>
    <property type="gene ID" value="GBRI033908"/>
</dbReference>
<dbReference type="Gene3D" id="1.20.930.10">
    <property type="entry name" value="Conserved domain common to transcription factors TFIIS, elongin A, CRSP70"/>
    <property type="match status" value="1"/>
</dbReference>
<dbReference type="InterPro" id="IPR051870">
    <property type="entry name" value="Elongin-A_domain"/>
</dbReference>
<evidence type="ECO:0000256" key="1">
    <source>
        <dbReference type="PROSITE-ProRule" id="PRU00649"/>
    </source>
</evidence>
<dbReference type="Pfam" id="PF08711">
    <property type="entry name" value="Med26"/>
    <property type="match status" value="1"/>
</dbReference>
<keyword evidence="1" id="KW-0539">Nucleus</keyword>
<evidence type="ECO:0000313" key="5">
    <source>
        <dbReference type="Proteomes" id="UP000091820"/>
    </source>
</evidence>
<feature type="compositionally biased region" description="Basic and acidic residues" evidence="2">
    <location>
        <begin position="96"/>
        <end position="110"/>
    </location>
</feature>
<evidence type="ECO:0000259" key="3">
    <source>
        <dbReference type="PROSITE" id="PS51319"/>
    </source>
</evidence>
<proteinExistence type="predicted"/>
<evidence type="ECO:0000313" key="4">
    <source>
        <dbReference type="EnsemblMetazoa" id="GBRI033908-PA"/>
    </source>
</evidence>
<dbReference type="VEuPathDB" id="VectorBase:GBRI033908"/>
<dbReference type="InterPro" id="IPR035441">
    <property type="entry name" value="TFIIS/LEDGF_dom_sf"/>
</dbReference>
<protein>
    <recommendedName>
        <fullName evidence="3">TFIIS N-terminal domain-containing protein</fullName>
    </recommendedName>
</protein>
<dbReference type="SUPFAM" id="SSF47676">
    <property type="entry name" value="Conserved domain common to transcription factors TFIIS, elongin A, CRSP70"/>
    <property type="match status" value="1"/>
</dbReference>
<sequence length="110" mass="12720">MSSTKLIVEAIRHYQHSISNSQDDEVKILWCVEQLYNLPIKVEHLQLTDVGKIVNSLRKYKGDVGLASKTLVMKWKTMMVATEKELMGFTSENESESEKDNDKETHHRNN</sequence>
<feature type="region of interest" description="Disordered" evidence="2">
    <location>
        <begin position="86"/>
        <end position="110"/>
    </location>
</feature>
<reference evidence="5" key="1">
    <citation type="submission" date="2014-03" db="EMBL/GenBank/DDBJ databases">
        <authorList>
            <person name="Aksoy S."/>
            <person name="Warren W."/>
            <person name="Wilson R.K."/>
        </authorList>
    </citation>
    <scope>NUCLEOTIDE SEQUENCE [LARGE SCALE GENOMIC DNA]</scope>
    <source>
        <strain evidence="5">IAEA</strain>
    </source>
</reference>
<name>A0A1A9WVF4_9MUSC</name>
<comment type="subcellular location">
    <subcellularLocation>
        <location evidence="1">Nucleus</location>
    </subcellularLocation>
</comment>
<dbReference type="InterPro" id="IPR017923">
    <property type="entry name" value="TFIIS_N"/>
</dbReference>